<reference evidence="8 9" key="1">
    <citation type="submission" date="2019-08" db="EMBL/GenBank/DDBJ databases">
        <title>Complete genome sequence of Rhodanobacter glycinis strain T01E-68 isolated from tomato root.</title>
        <authorList>
            <person name="Weon H.-Y."/>
            <person name="Lee S.A."/>
        </authorList>
    </citation>
    <scope>NUCLEOTIDE SEQUENCE [LARGE SCALE GENOMIC DNA]</scope>
    <source>
        <strain evidence="8 9">T01E-68</strain>
    </source>
</reference>
<dbReference type="SUPFAM" id="SSF46894">
    <property type="entry name" value="C-terminal effector domain of the bipartite response regulators"/>
    <property type="match status" value="1"/>
</dbReference>
<dbReference type="RefSeq" id="WP_092702014.1">
    <property type="nucleotide sequence ID" value="NZ_CP042807.1"/>
</dbReference>
<dbReference type="PROSITE" id="PS00622">
    <property type="entry name" value="HTH_LUXR_1"/>
    <property type="match status" value="1"/>
</dbReference>
<gene>
    <name evidence="8" type="ORF">CS053_15215</name>
</gene>
<evidence type="ECO:0000256" key="4">
    <source>
        <dbReference type="ARBA" id="ARBA00023163"/>
    </source>
</evidence>
<keyword evidence="4" id="KW-0804">Transcription</keyword>
<evidence type="ECO:0000313" key="9">
    <source>
        <dbReference type="Proteomes" id="UP000321807"/>
    </source>
</evidence>
<feature type="domain" description="HTH luxR-type" evidence="6">
    <location>
        <begin position="146"/>
        <end position="211"/>
    </location>
</feature>
<dbReference type="Proteomes" id="UP000321807">
    <property type="component" value="Chromosome"/>
</dbReference>
<evidence type="ECO:0000313" key="8">
    <source>
        <dbReference type="EMBL" id="QEE25701.1"/>
    </source>
</evidence>
<dbReference type="SMART" id="SM00421">
    <property type="entry name" value="HTH_LUXR"/>
    <property type="match status" value="1"/>
</dbReference>
<dbReference type="InterPro" id="IPR000792">
    <property type="entry name" value="Tscrpt_reg_LuxR_C"/>
</dbReference>
<dbReference type="Pfam" id="PF00072">
    <property type="entry name" value="Response_reg"/>
    <property type="match status" value="1"/>
</dbReference>
<dbReference type="InterPro" id="IPR001789">
    <property type="entry name" value="Sig_transdc_resp-reg_receiver"/>
</dbReference>
<evidence type="ECO:0000256" key="1">
    <source>
        <dbReference type="ARBA" id="ARBA00022553"/>
    </source>
</evidence>
<name>A0A5B9E5F2_9GAMM</name>
<keyword evidence="2" id="KW-0805">Transcription regulation</keyword>
<dbReference type="GO" id="GO:0003677">
    <property type="term" value="F:DNA binding"/>
    <property type="evidence" value="ECO:0007669"/>
    <property type="project" value="UniProtKB-KW"/>
</dbReference>
<dbReference type="Pfam" id="PF00196">
    <property type="entry name" value="GerE"/>
    <property type="match status" value="1"/>
</dbReference>
<dbReference type="PRINTS" id="PR00038">
    <property type="entry name" value="HTHLUXR"/>
</dbReference>
<evidence type="ECO:0000256" key="5">
    <source>
        <dbReference type="PROSITE-ProRule" id="PRU00169"/>
    </source>
</evidence>
<dbReference type="AlphaFoldDB" id="A0A5B9E5F2"/>
<dbReference type="CDD" id="cd17535">
    <property type="entry name" value="REC_NarL-like"/>
    <property type="match status" value="1"/>
</dbReference>
<dbReference type="GO" id="GO:0000160">
    <property type="term" value="P:phosphorelay signal transduction system"/>
    <property type="evidence" value="ECO:0007669"/>
    <property type="project" value="InterPro"/>
</dbReference>
<dbReference type="KEGG" id="rgl:CS053_15215"/>
<dbReference type="SMART" id="SM00448">
    <property type="entry name" value="REC"/>
    <property type="match status" value="1"/>
</dbReference>
<accession>A0A5B9E5F2</accession>
<keyword evidence="1 5" id="KW-0597">Phosphoprotein</keyword>
<evidence type="ECO:0000256" key="3">
    <source>
        <dbReference type="ARBA" id="ARBA00023125"/>
    </source>
</evidence>
<dbReference type="SUPFAM" id="SSF52172">
    <property type="entry name" value="CheY-like"/>
    <property type="match status" value="1"/>
</dbReference>
<evidence type="ECO:0000259" key="6">
    <source>
        <dbReference type="PROSITE" id="PS50043"/>
    </source>
</evidence>
<evidence type="ECO:0000259" key="7">
    <source>
        <dbReference type="PROSITE" id="PS50110"/>
    </source>
</evidence>
<dbReference type="InterPro" id="IPR039420">
    <property type="entry name" value="WalR-like"/>
</dbReference>
<dbReference type="PROSITE" id="PS50110">
    <property type="entry name" value="RESPONSE_REGULATORY"/>
    <property type="match status" value="1"/>
</dbReference>
<dbReference type="Gene3D" id="3.40.50.2300">
    <property type="match status" value="1"/>
</dbReference>
<dbReference type="EMBL" id="CP042807">
    <property type="protein sequence ID" value="QEE25701.1"/>
    <property type="molecule type" value="Genomic_DNA"/>
</dbReference>
<dbReference type="InterPro" id="IPR058245">
    <property type="entry name" value="NreC/VraR/RcsB-like_REC"/>
</dbReference>
<sequence>MNVRVILGDDHVMLREGLVALLQNEPDIDVVGHAGHGLDLLRLARELRPDVVIADVAMPLLTGIEVVRRIRGEILPSKVLCLSVSAQPGQVTEALEAGASGYVLKENCFDDLARAIRHVFNNQVFLSTELVAPMMSTYKAGGDRRIVAMPPPLTWREREVTRLFAEGCSTQQVAKRLHISTKTVATHRAHVFRKLNISSLAELTRFAVKHGLTPLD</sequence>
<dbReference type="PANTHER" id="PTHR43214:SF41">
    <property type="entry name" value="NITRATE_NITRITE RESPONSE REGULATOR PROTEIN NARP"/>
    <property type="match status" value="1"/>
</dbReference>
<dbReference type="GO" id="GO:0006355">
    <property type="term" value="P:regulation of DNA-templated transcription"/>
    <property type="evidence" value="ECO:0007669"/>
    <property type="project" value="InterPro"/>
</dbReference>
<evidence type="ECO:0000256" key="2">
    <source>
        <dbReference type="ARBA" id="ARBA00023015"/>
    </source>
</evidence>
<keyword evidence="3" id="KW-0238">DNA-binding</keyword>
<dbReference type="CDD" id="cd06170">
    <property type="entry name" value="LuxR_C_like"/>
    <property type="match status" value="1"/>
</dbReference>
<dbReference type="InterPro" id="IPR011006">
    <property type="entry name" value="CheY-like_superfamily"/>
</dbReference>
<dbReference type="PROSITE" id="PS50043">
    <property type="entry name" value="HTH_LUXR_2"/>
    <property type="match status" value="1"/>
</dbReference>
<organism evidence="8 9">
    <name type="scientific">Rhodanobacter glycinis</name>
    <dbReference type="NCBI Taxonomy" id="582702"/>
    <lineage>
        <taxon>Bacteria</taxon>
        <taxon>Pseudomonadati</taxon>
        <taxon>Pseudomonadota</taxon>
        <taxon>Gammaproteobacteria</taxon>
        <taxon>Lysobacterales</taxon>
        <taxon>Rhodanobacteraceae</taxon>
        <taxon>Rhodanobacter</taxon>
    </lineage>
</organism>
<dbReference type="InterPro" id="IPR016032">
    <property type="entry name" value="Sig_transdc_resp-reg_C-effctor"/>
</dbReference>
<feature type="domain" description="Response regulatory" evidence="7">
    <location>
        <begin position="4"/>
        <end position="120"/>
    </location>
</feature>
<protein>
    <submittedName>
        <fullName evidence="8">Response regulator transcription factor</fullName>
    </submittedName>
</protein>
<feature type="modified residue" description="4-aspartylphosphate" evidence="5">
    <location>
        <position position="55"/>
    </location>
</feature>
<dbReference type="PANTHER" id="PTHR43214">
    <property type="entry name" value="TWO-COMPONENT RESPONSE REGULATOR"/>
    <property type="match status" value="1"/>
</dbReference>
<proteinExistence type="predicted"/>